<dbReference type="AlphaFoldDB" id="K1RND8"/>
<protein>
    <submittedName>
        <fullName evidence="1">Uncharacterized protein</fullName>
    </submittedName>
</protein>
<comment type="caution">
    <text evidence="1">The sequence shown here is derived from an EMBL/GenBank/DDBJ whole genome shotgun (WGS) entry which is preliminary data.</text>
</comment>
<feature type="non-terminal residue" evidence="1">
    <location>
        <position position="43"/>
    </location>
</feature>
<organism evidence="1">
    <name type="scientific">human gut metagenome</name>
    <dbReference type="NCBI Taxonomy" id="408170"/>
    <lineage>
        <taxon>unclassified sequences</taxon>
        <taxon>metagenomes</taxon>
        <taxon>organismal metagenomes</taxon>
    </lineage>
</organism>
<dbReference type="EMBL" id="AJWY01012378">
    <property type="protein sequence ID" value="EKC50112.1"/>
    <property type="molecule type" value="Genomic_DNA"/>
</dbReference>
<reference evidence="1" key="1">
    <citation type="journal article" date="2013" name="Environ. Microbiol.">
        <title>Microbiota from the distal guts of lean and obese adolescents exhibit partial functional redundancy besides clear differences in community structure.</title>
        <authorList>
            <person name="Ferrer M."/>
            <person name="Ruiz A."/>
            <person name="Lanza F."/>
            <person name="Haange S.B."/>
            <person name="Oberbach A."/>
            <person name="Till H."/>
            <person name="Bargiela R."/>
            <person name="Campoy C."/>
            <person name="Segura M.T."/>
            <person name="Richter M."/>
            <person name="von Bergen M."/>
            <person name="Seifert J."/>
            <person name="Suarez A."/>
        </authorList>
    </citation>
    <scope>NUCLEOTIDE SEQUENCE</scope>
</reference>
<gene>
    <name evidence="1" type="ORF">LEA_18056</name>
</gene>
<proteinExistence type="predicted"/>
<accession>K1RND8</accession>
<sequence length="43" mass="5051">MMNISLKGKEQGMKDDRIVDLYWIRSEDAITETSIKYGKYCYG</sequence>
<evidence type="ECO:0000313" key="1">
    <source>
        <dbReference type="EMBL" id="EKC50112.1"/>
    </source>
</evidence>
<name>K1RND8_9ZZZZ</name>